<reference evidence="6" key="1">
    <citation type="journal article" date="2014" name="Int. J. Syst. Evol. Microbiol.">
        <title>Complete genome sequence of Corynebacterium casei LMG S-19264T (=DSM 44701T), isolated from a smear-ripened cheese.</title>
        <authorList>
            <consortium name="US DOE Joint Genome Institute (JGI-PGF)"/>
            <person name="Walter F."/>
            <person name="Albersmeier A."/>
            <person name="Kalinowski J."/>
            <person name="Ruckert C."/>
        </authorList>
    </citation>
    <scope>NUCLEOTIDE SEQUENCE</scope>
    <source>
        <strain evidence="6">VKM B-2935</strain>
    </source>
</reference>
<dbReference type="PRINTS" id="PR01011">
    <property type="entry name" value="GLUTPROXDASE"/>
</dbReference>
<sequence length="167" mass="18242">MTDREFVMSAFHDINLRALDGQELPLAPFKGKVVLVVNVASKCGLTPQYAGLESLYQQYKDQGFAVLGLPCNQFAGQEPGSEDEIQQFCSLNYGVSFALSSKLEVNGPGRHSLYRLLAGEGAEFPGDITWNFEKFLVGQDGRVLARFSPRTAPDDPAIIQAIEKALA</sequence>
<dbReference type="AlphaFoldDB" id="A0A9W6NEH0"/>
<dbReference type="InterPro" id="IPR036249">
    <property type="entry name" value="Thioredoxin-like_sf"/>
</dbReference>
<evidence type="ECO:0000313" key="7">
    <source>
        <dbReference type="Proteomes" id="UP001143328"/>
    </source>
</evidence>
<keyword evidence="7" id="KW-1185">Reference proteome</keyword>
<name>A0A9W6NEH0_9PSED</name>
<evidence type="ECO:0000256" key="4">
    <source>
        <dbReference type="PIRSR" id="PIRSR000303-1"/>
    </source>
</evidence>
<dbReference type="PANTHER" id="PTHR11592:SF40">
    <property type="entry name" value="THIOREDOXIN_GLUTATHIONE PEROXIDASE BTUE"/>
    <property type="match status" value="1"/>
</dbReference>
<reference evidence="6" key="2">
    <citation type="submission" date="2023-01" db="EMBL/GenBank/DDBJ databases">
        <authorList>
            <person name="Sun Q."/>
            <person name="Evtushenko L."/>
        </authorList>
    </citation>
    <scope>NUCLEOTIDE SEQUENCE</scope>
    <source>
        <strain evidence="6">VKM B-2935</strain>
    </source>
</reference>
<proteinExistence type="inferred from homology"/>
<dbReference type="PROSITE" id="PS51355">
    <property type="entry name" value="GLUTATHIONE_PEROXID_3"/>
    <property type="match status" value="1"/>
</dbReference>
<feature type="active site" evidence="4">
    <location>
        <position position="43"/>
    </location>
</feature>
<dbReference type="Proteomes" id="UP001143328">
    <property type="component" value="Unassembled WGS sequence"/>
</dbReference>
<evidence type="ECO:0000313" key="6">
    <source>
        <dbReference type="EMBL" id="GLK87762.1"/>
    </source>
</evidence>
<evidence type="ECO:0000256" key="3">
    <source>
        <dbReference type="ARBA" id="ARBA00023002"/>
    </source>
</evidence>
<dbReference type="GO" id="GO:0034599">
    <property type="term" value="P:cellular response to oxidative stress"/>
    <property type="evidence" value="ECO:0007669"/>
    <property type="project" value="TreeGrafter"/>
</dbReference>
<dbReference type="Gene3D" id="3.40.30.10">
    <property type="entry name" value="Glutaredoxin"/>
    <property type="match status" value="1"/>
</dbReference>
<comment type="caution">
    <text evidence="6">The sequence shown here is derived from an EMBL/GenBank/DDBJ whole genome shotgun (WGS) entry which is preliminary data.</text>
</comment>
<dbReference type="InterPro" id="IPR000889">
    <property type="entry name" value="Glutathione_peroxidase"/>
</dbReference>
<keyword evidence="3 5" id="KW-0560">Oxidoreductase</keyword>
<gene>
    <name evidence="6" type="ORF">GCM10017655_08240</name>
</gene>
<dbReference type="Pfam" id="PF00255">
    <property type="entry name" value="GSHPx"/>
    <property type="match status" value="1"/>
</dbReference>
<dbReference type="SUPFAM" id="SSF52833">
    <property type="entry name" value="Thioredoxin-like"/>
    <property type="match status" value="1"/>
</dbReference>
<keyword evidence="2 5" id="KW-0575">Peroxidase</keyword>
<dbReference type="EMBL" id="BSFN01000002">
    <property type="protein sequence ID" value="GLK87762.1"/>
    <property type="molecule type" value="Genomic_DNA"/>
</dbReference>
<dbReference type="PROSITE" id="PS00460">
    <property type="entry name" value="GLUTATHIONE_PEROXID_1"/>
    <property type="match status" value="1"/>
</dbReference>
<dbReference type="FunFam" id="3.40.30.10:FF:000010">
    <property type="entry name" value="Glutathione peroxidase"/>
    <property type="match status" value="1"/>
</dbReference>
<dbReference type="GO" id="GO:0004601">
    <property type="term" value="F:peroxidase activity"/>
    <property type="evidence" value="ECO:0007669"/>
    <property type="project" value="UniProtKB-KW"/>
</dbReference>
<organism evidence="6 7">
    <name type="scientific">Pseudomonas turukhanskensis</name>
    <dbReference type="NCBI Taxonomy" id="1806536"/>
    <lineage>
        <taxon>Bacteria</taxon>
        <taxon>Pseudomonadati</taxon>
        <taxon>Pseudomonadota</taxon>
        <taxon>Gammaproteobacteria</taxon>
        <taxon>Pseudomonadales</taxon>
        <taxon>Pseudomonadaceae</taxon>
        <taxon>Pseudomonas</taxon>
    </lineage>
</organism>
<dbReference type="CDD" id="cd00340">
    <property type="entry name" value="GSH_Peroxidase"/>
    <property type="match status" value="1"/>
</dbReference>
<dbReference type="InterPro" id="IPR029759">
    <property type="entry name" value="GPX_AS"/>
</dbReference>
<evidence type="ECO:0000256" key="5">
    <source>
        <dbReference type="RuleBase" id="RU000499"/>
    </source>
</evidence>
<protein>
    <recommendedName>
        <fullName evidence="5">Glutathione peroxidase</fullName>
    </recommendedName>
</protein>
<evidence type="ECO:0000256" key="2">
    <source>
        <dbReference type="ARBA" id="ARBA00022559"/>
    </source>
</evidence>
<accession>A0A9W6NEH0</accession>
<evidence type="ECO:0000256" key="1">
    <source>
        <dbReference type="ARBA" id="ARBA00006926"/>
    </source>
</evidence>
<comment type="similarity">
    <text evidence="1 5">Belongs to the glutathione peroxidase family.</text>
</comment>
<dbReference type="PIRSF" id="PIRSF000303">
    <property type="entry name" value="Glutathion_perox"/>
    <property type="match status" value="1"/>
</dbReference>
<dbReference type="PANTHER" id="PTHR11592">
    <property type="entry name" value="GLUTATHIONE PEROXIDASE"/>
    <property type="match status" value="1"/>
</dbReference>